<evidence type="ECO:0000256" key="4">
    <source>
        <dbReference type="ARBA" id="ARBA00023136"/>
    </source>
</evidence>
<evidence type="ECO:0000259" key="7">
    <source>
        <dbReference type="Pfam" id="PF14322"/>
    </source>
</evidence>
<dbReference type="Pfam" id="PF07980">
    <property type="entry name" value="SusD_RagB"/>
    <property type="match status" value="1"/>
</dbReference>
<dbReference type="InterPro" id="IPR012944">
    <property type="entry name" value="SusD_RagB_dom"/>
</dbReference>
<feature type="domain" description="SusD-like N-terminal" evidence="7">
    <location>
        <begin position="26"/>
        <end position="225"/>
    </location>
</feature>
<keyword evidence="9" id="KW-1185">Reference proteome</keyword>
<evidence type="ECO:0000256" key="3">
    <source>
        <dbReference type="ARBA" id="ARBA00022729"/>
    </source>
</evidence>
<dbReference type="RefSeq" id="WP_311682299.1">
    <property type="nucleotide sequence ID" value="NZ_JAVRHM010000004.1"/>
</dbReference>
<reference evidence="8 9" key="1">
    <citation type="submission" date="2023-09" db="EMBL/GenBank/DDBJ databases">
        <authorList>
            <person name="Rey-Velasco X."/>
        </authorList>
    </citation>
    <scope>NUCLEOTIDE SEQUENCE [LARGE SCALE GENOMIC DNA]</scope>
    <source>
        <strain evidence="8 9">F188</strain>
    </source>
</reference>
<evidence type="ECO:0000313" key="9">
    <source>
        <dbReference type="Proteomes" id="UP001261624"/>
    </source>
</evidence>
<evidence type="ECO:0000313" key="8">
    <source>
        <dbReference type="EMBL" id="MDT0689087.1"/>
    </source>
</evidence>
<dbReference type="CDD" id="cd08977">
    <property type="entry name" value="SusD"/>
    <property type="match status" value="1"/>
</dbReference>
<dbReference type="EMBL" id="JAVRHM010000004">
    <property type="protein sequence ID" value="MDT0689087.1"/>
    <property type="molecule type" value="Genomic_DNA"/>
</dbReference>
<dbReference type="Pfam" id="PF14322">
    <property type="entry name" value="SusD-like_3"/>
    <property type="match status" value="1"/>
</dbReference>
<dbReference type="Proteomes" id="UP001261624">
    <property type="component" value="Unassembled WGS sequence"/>
</dbReference>
<comment type="similarity">
    <text evidence="2">Belongs to the SusD family.</text>
</comment>
<accession>A0ABU3DZF6</accession>
<keyword evidence="4" id="KW-0472">Membrane</keyword>
<dbReference type="InterPro" id="IPR033985">
    <property type="entry name" value="SusD-like_N"/>
</dbReference>
<dbReference type="InterPro" id="IPR011990">
    <property type="entry name" value="TPR-like_helical_dom_sf"/>
</dbReference>
<dbReference type="Gene3D" id="1.25.40.390">
    <property type="match status" value="1"/>
</dbReference>
<dbReference type="SUPFAM" id="SSF48452">
    <property type="entry name" value="TPR-like"/>
    <property type="match status" value="1"/>
</dbReference>
<keyword evidence="3" id="KW-0732">Signal</keyword>
<name>A0ABU3DZF6_9FLAO</name>
<comment type="subcellular location">
    <subcellularLocation>
        <location evidence="1">Cell outer membrane</location>
    </subcellularLocation>
</comment>
<protein>
    <submittedName>
        <fullName evidence="8">RagB/SusD family nutrient uptake outer membrane protein</fullName>
    </submittedName>
</protein>
<organism evidence="8 9">
    <name type="scientific">Autumnicola patrickiae</name>
    <dbReference type="NCBI Taxonomy" id="3075591"/>
    <lineage>
        <taxon>Bacteria</taxon>
        <taxon>Pseudomonadati</taxon>
        <taxon>Bacteroidota</taxon>
        <taxon>Flavobacteriia</taxon>
        <taxon>Flavobacteriales</taxon>
        <taxon>Flavobacteriaceae</taxon>
        <taxon>Autumnicola</taxon>
    </lineage>
</organism>
<evidence type="ECO:0000256" key="2">
    <source>
        <dbReference type="ARBA" id="ARBA00006275"/>
    </source>
</evidence>
<evidence type="ECO:0000259" key="6">
    <source>
        <dbReference type="Pfam" id="PF07980"/>
    </source>
</evidence>
<comment type="caution">
    <text evidence="8">The sequence shown here is derived from an EMBL/GenBank/DDBJ whole genome shotgun (WGS) entry which is preliminary data.</text>
</comment>
<keyword evidence="5" id="KW-0998">Cell outer membrane</keyword>
<proteinExistence type="inferred from homology"/>
<sequence length="537" mass="61544">MKQEKIVAITLIMFLSLGSCTTSDEFLSETNPNTITINEFWETEEDFEKGLMAAYNSLQSDFVMGGGAVSSLHTLSDIAKPNPWGQDNIDLHEYNATNVNDFTTNMWTELYTGIFRANQVLENLENADLPESFKTEIETEARFLRGLYYFWLATTYNDGEIIIHTSVPENMDEFSQPLSPRNEVYALIFSDLQFAQENLPETRSAINLGRATWGAATSILGKVYLYEEMFEEARIEFKKVIDSGLYHLAPDISWNFDIAHEHNPESIFEVNFSDVVKPGETPNNATTRAADYAPQEAGGDRNVEPAYNLIQKYKEDVLDPEDPRNSGQQYSQRALASIVFKGDGQMFYQRSTQEFDFGVEQEAHVKKFQNWWLTEEPVDNRSGINERVVRLADVYLMYAEAVLKTSGNVSEAIQYVNLVRDRSGLLELSPEEYNSEELMHHLMYIERPLELSFEGHGIRWQDIRRWGIVEEILAELSQISYRSFPNDLREATAEDLADPNAVIVRQFVQSYGNYDSAEDDFLPIPYQETITNDEIQE</sequence>
<gene>
    <name evidence="8" type="ORF">RM549_04780</name>
</gene>
<feature type="domain" description="RagB/SusD" evidence="6">
    <location>
        <begin position="264"/>
        <end position="536"/>
    </location>
</feature>
<dbReference type="PROSITE" id="PS51257">
    <property type="entry name" value="PROKAR_LIPOPROTEIN"/>
    <property type="match status" value="1"/>
</dbReference>
<evidence type="ECO:0000256" key="1">
    <source>
        <dbReference type="ARBA" id="ARBA00004442"/>
    </source>
</evidence>
<evidence type="ECO:0000256" key="5">
    <source>
        <dbReference type="ARBA" id="ARBA00023237"/>
    </source>
</evidence>